<dbReference type="RefSeq" id="WP_000587872.1">
    <property type="nucleotide sequence ID" value="NC_018658.1"/>
</dbReference>
<evidence type="ECO:0000313" key="2">
    <source>
        <dbReference type="Proteomes" id="UP000006167"/>
    </source>
</evidence>
<gene>
    <name evidence="1" type="ordered locus">O3K_04460</name>
</gene>
<name>A0A0E0XUU2_ECO1C</name>
<sequence>MIIYFFPFQMDENDTFLDAEVKYQKMKNKECYGVKASHKTPLSFLKSSDTLYIVAHGNTSVIGTGSATGPTLNPLALATLLMNRRLPKNFIDIRVLTCASGIHSRTPAFAQRLKEIMNEHGYHSLVVTGYLGEVDISRDWRLKNDDGMAFYSSRKKGIIPVKDVLSESQRALCGSDLKYALSDFKKRF</sequence>
<dbReference type="AlphaFoldDB" id="A0A0E0XUU2"/>
<protein>
    <submittedName>
        <fullName evidence="1">Uncharacterized protein</fullName>
    </submittedName>
</protein>
<dbReference type="EMBL" id="CP003289">
    <property type="protein sequence ID" value="AFS72815.1"/>
    <property type="molecule type" value="Genomic_DNA"/>
</dbReference>
<dbReference type="KEGG" id="esl:O3K_04460"/>
<accession>A0A0E0XUU2</accession>
<organism evidence="1 2">
    <name type="scientific">Escherichia coli O104:H4 (strain 2011C-3493)</name>
    <dbReference type="NCBI Taxonomy" id="1133852"/>
    <lineage>
        <taxon>Bacteria</taxon>
        <taxon>Pseudomonadati</taxon>
        <taxon>Pseudomonadota</taxon>
        <taxon>Gammaproteobacteria</taxon>
        <taxon>Enterobacterales</taxon>
        <taxon>Enterobacteriaceae</taxon>
        <taxon>Escherichia</taxon>
    </lineage>
</organism>
<dbReference type="PATRIC" id="fig|1133852.3.peg.931"/>
<dbReference type="Proteomes" id="UP000006167">
    <property type="component" value="Chromosome"/>
</dbReference>
<proteinExistence type="predicted"/>
<reference evidence="1 2" key="1">
    <citation type="journal article" date="2012" name="PLoS ONE">
        <title>Genomic comparison of Escherichia coli O104:H4 isolates from 2009 and 2011 reveals plasmid, and prophage heterogeneity, including Shiga toxin encoding phage stx2.</title>
        <authorList>
            <consortium name="Threat Characterization Consortium"/>
            <person name="Ahmed S.A."/>
            <person name="Awosika J."/>
            <person name="Baldwin C."/>
            <person name="Bishop-Lilly K.A."/>
            <person name="Biswas B."/>
            <person name="Broomall S."/>
            <person name="Chain P.S."/>
            <person name="Chertkov O."/>
            <person name="Chokoshvili O."/>
            <person name="Coyne S."/>
            <person name="Davenport K."/>
            <person name="Detter J.C."/>
            <person name="Dorman W."/>
            <person name="Erkkila T.H."/>
            <person name="Folster J.P."/>
            <person name="Frey K.G."/>
            <person name="George M."/>
            <person name="Gleasner C."/>
            <person name="Henry M."/>
            <person name="Hill K.K."/>
            <person name="Hubbard K."/>
            <person name="Insalaco J."/>
            <person name="Johnson S."/>
            <person name="Kitzmiller A."/>
            <person name="Krepps M."/>
            <person name="Lo C.C."/>
            <person name="Luu T."/>
            <person name="McNew L.A."/>
            <person name="Minogue T."/>
            <person name="Munk C.A."/>
            <person name="Osborne B."/>
            <person name="Patel M."/>
            <person name="Reitenga K.G."/>
            <person name="Rosenzweig C.N."/>
            <person name="Shea A."/>
            <person name="Shen X."/>
            <person name="Strockbine N."/>
            <person name="Tarr C."/>
            <person name="Teshima H."/>
            <person name="van Gieson E."/>
            <person name="Verratti K."/>
            <person name="Wolcott M."/>
            <person name="Xie G."/>
            <person name="Sozhamannan S."/>
            <person name="Gibbons H.S."/>
        </authorList>
    </citation>
    <scope>NUCLEOTIDE SEQUENCE [LARGE SCALE GENOMIC DNA]</scope>
    <source>
        <strain evidence="1 2">2011C-3493</strain>
    </source>
</reference>
<dbReference type="HOGENOM" id="CLU_1459209_0_0_6"/>
<evidence type="ECO:0000313" key="1">
    <source>
        <dbReference type="EMBL" id="AFS72815.1"/>
    </source>
</evidence>